<keyword evidence="3" id="KW-1185">Reference proteome</keyword>
<evidence type="ECO:0000313" key="3">
    <source>
        <dbReference type="Proteomes" id="UP000629365"/>
    </source>
</evidence>
<proteinExistence type="predicted"/>
<keyword evidence="1" id="KW-0812">Transmembrane</keyword>
<feature type="transmembrane region" description="Helical" evidence="1">
    <location>
        <begin position="379"/>
        <end position="397"/>
    </location>
</feature>
<feature type="transmembrane region" description="Helical" evidence="1">
    <location>
        <begin position="267"/>
        <end position="295"/>
    </location>
</feature>
<evidence type="ECO:0008006" key="4">
    <source>
        <dbReference type="Google" id="ProtNLM"/>
    </source>
</evidence>
<feature type="transmembrane region" description="Helical" evidence="1">
    <location>
        <begin position="38"/>
        <end position="59"/>
    </location>
</feature>
<comment type="caution">
    <text evidence="2">The sequence shown here is derived from an EMBL/GenBank/DDBJ whole genome shotgun (WGS) entry which is preliminary data.</text>
</comment>
<dbReference type="EMBL" id="BMCM01000004">
    <property type="protein sequence ID" value="GGD81611.1"/>
    <property type="molecule type" value="Genomic_DNA"/>
</dbReference>
<organism evidence="2 3">
    <name type="scientific">Microbacterium murale</name>
    <dbReference type="NCBI Taxonomy" id="1081040"/>
    <lineage>
        <taxon>Bacteria</taxon>
        <taxon>Bacillati</taxon>
        <taxon>Actinomycetota</taxon>
        <taxon>Actinomycetes</taxon>
        <taxon>Micrococcales</taxon>
        <taxon>Microbacteriaceae</taxon>
        <taxon>Microbacterium</taxon>
    </lineage>
</organism>
<accession>A0ABQ1RTZ2</accession>
<name>A0ABQ1RTZ2_9MICO</name>
<reference evidence="3" key="1">
    <citation type="journal article" date="2019" name="Int. J. Syst. Evol. Microbiol.">
        <title>The Global Catalogue of Microorganisms (GCM) 10K type strain sequencing project: providing services to taxonomists for standard genome sequencing and annotation.</title>
        <authorList>
            <consortium name="The Broad Institute Genomics Platform"/>
            <consortium name="The Broad Institute Genome Sequencing Center for Infectious Disease"/>
            <person name="Wu L."/>
            <person name="Ma J."/>
        </authorList>
    </citation>
    <scope>NUCLEOTIDE SEQUENCE [LARGE SCALE GENOMIC DNA]</scope>
    <source>
        <strain evidence="3">CCM 7640</strain>
    </source>
</reference>
<feature type="transmembrane region" description="Helical" evidence="1">
    <location>
        <begin position="241"/>
        <end position="260"/>
    </location>
</feature>
<dbReference type="Proteomes" id="UP000629365">
    <property type="component" value="Unassembled WGS sequence"/>
</dbReference>
<sequence length="439" mass="45907">MTEADDLRLRVADLERENERLRASETPGRKRGRTRTGIAVVLIAVGLLLAPVAALGTWARLQLVDTDQFVSTFAPLAQDPEVQAFVADEVTTAITAEIDVPQLIGELFDGVRGLDLPPRADAALGLLEGPAAQGVQTLIGNVVDQVVASPTFAEMWESSLRMTHERAVAIIQGDPQAALQLAEDGTLSLQLDVVAARVKAELADRGIAIADLIPEIDREIPILQADALVLVRTVYTTAVAAGYWLPWVVLILLVAGVAIARRPVHALAWTAALFAVVFALFAAGIGIGQAFFIGAVSPAVMPEAAAAALFAQLTVLLRSTAVALAVLGALIAVGSWLAGSTRTARTLRGATRQGANAVRAAGERRGLSTGRFGEFVERWRSAILTVVAVGAALLIFANRPPTLGGVVGVVIGAAVLLLIVELVRRPEPSAVAGTADDEG</sequence>
<protein>
    <recommendedName>
        <fullName evidence="4">Integral membrane protein</fullName>
    </recommendedName>
</protein>
<keyword evidence="1" id="KW-0472">Membrane</keyword>
<feature type="transmembrane region" description="Helical" evidence="1">
    <location>
        <begin position="315"/>
        <end position="338"/>
    </location>
</feature>
<keyword evidence="1" id="KW-1133">Transmembrane helix</keyword>
<dbReference type="RefSeq" id="WP_188436963.1">
    <property type="nucleotide sequence ID" value="NZ_BMCM01000004.1"/>
</dbReference>
<gene>
    <name evidence="2" type="ORF">GCM10007269_25490</name>
</gene>
<evidence type="ECO:0000256" key="1">
    <source>
        <dbReference type="SAM" id="Phobius"/>
    </source>
</evidence>
<feature type="transmembrane region" description="Helical" evidence="1">
    <location>
        <begin position="403"/>
        <end position="423"/>
    </location>
</feature>
<evidence type="ECO:0000313" key="2">
    <source>
        <dbReference type="EMBL" id="GGD81611.1"/>
    </source>
</evidence>